<evidence type="ECO:0000256" key="2">
    <source>
        <dbReference type="PROSITE-ProRule" id="PRU00267"/>
    </source>
</evidence>
<sequence length="208" mass="24008">MSLIKAFSSLSIQSRPYVSASNLHPKKFTSILANIPVRPRNAWQFYYSENMTKYKLPNGRIDMKKGTTELGAAWKALAPAEKKSQIYQDKFESEAKAHDECLKEVLSKTTPEEFRKENALRKKYNMKPLRDPRRPKRAKGSFLLFLDHLKSINDPAIAGKDTVTQATEAGKKFKALSENERKLFDDKAKSLRDEYVKELKAYHEKYDN</sequence>
<reference evidence="4 5" key="1">
    <citation type="submission" date="2014-09" db="EMBL/GenBank/DDBJ databases">
        <authorList>
            <person name="Ellenberger Sabrina"/>
        </authorList>
    </citation>
    <scope>NUCLEOTIDE SEQUENCE [LARGE SCALE GENOMIC DNA]</scope>
    <source>
        <strain evidence="4 5">CBS 412.66</strain>
    </source>
</reference>
<dbReference type="Pfam" id="PF00505">
    <property type="entry name" value="HMG_box"/>
    <property type="match status" value="2"/>
</dbReference>
<evidence type="ECO:0000313" key="4">
    <source>
        <dbReference type="EMBL" id="CEP14307.1"/>
    </source>
</evidence>
<dbReference type="EMBL" id="LN731131">
    <property type="protein sequence ID" value="CEP14307.1"/>
    <property type="molecule type" value="Genomic_DNA"/>
</dbReference>
<dbReference type="GO" id="GO:0005634">
    <property type="term" value="C:nucleus"/>
    <property type="evidence" value="ECO:0007669"/>
    <property type="project" value="UniProtKB-UniRule"/>
</dbReference>
<dbReference type="SUPFAM" id="SSF47095">
    <property type="entry name" value="HMG-box"/>
    <property type="match status" value="2"/>
</dbReference>
<dbReference type="InterPro" id="IPR009071">
    <property type="entry name" value="HMG_box_dom"/>
</dbReference>
<keyword evidence="5" id="KW-1185">Reference proteome</keyword>
<name>A0A0B7NFL4_9FUNG</name>
<dbReference type="PANTHER" id="PTHR48112:SF22">
    <property type="entry name" value="MITOCHONDRIAL TRANSCRIPTION FACTOR A, ISOFORM B"/>
    <property type="match status" value="1"/>
</dbReference>
<keyword evidence="1 2" id="KW-0238">DNA-binding</keyword>
<feature type="DNA-binding region" description="HMG box" evidence="2">
    <location>
        <begin position="135"/>
        <end position="203"/>
    </location>
</feature>
<dbReference type="InterPro" id="IPR036910">
    <property type="entry name" value="HMG_box_dom_sf"/>
</dbReference>
<evidence type="ECO:0000256" key="1">
    <source>
        <dbReference type="ARBA" id="ARBA00023125"/>
    </source>
</evidence>
<accession>A0A0B7NFL4</accession>
<dbReference type="PROSITE" id="PS50118">
    <property type="entry name" value="HMG_BOX_2"/>
    <property type="match status" value="2"/>
</dbReference>
<dbReference type="CDD" id="cd00084">
    <property type="entry name" value="HMG-box_SF"/>
    <property type="match status" value="1"/>
</dbReference>
<dbReference type="OrthoDB" id="5550281at2759"/>
<feature type="domain" description="HMG box" evidence="3">
    <location>
        <begin position="135"/>
        <end position="203"/>
    </location>
</feature>
<feature type="domain" description="HMG box" evidence="3">
    <location>
        <begin position="36"/>
        <end position="106"/>
    </location>
</feature>
<dbReference type="PANTHER" id="PTHR48112">
    <property type="entry name" value="HIGH MOBILITY GROUP PROTEIN DSP1"/>
    <property type="match status" value="1"/>
</dbReference>
<protein>
    <recommendedName>
        <fullName evidence="3">HMG box domain-containing protein</fullName>
    </recommendedName>
</protein>
<dbReference type="Gene3D" id="1.10.30.10">
    <property type="entry name" value="High mobility group box domain"/>
    <property type="match status" value="2"/>
</dbReference>
<dbReference type="InterPro" id="IPR050342">
    <property type="entry name" value="HMGB"/>
</dbReference>
<evidence type="ECO:0000313" key="5">
    <source>
        <dbReference type="Proteomes" id="UP000054107"/>
    </source>
</evidence>
<dbReference type="Proteomes" id="UP000054107">
    <property type="component" value="Unassembled WGS sequence"/>
</dbReference>
<dbReference type="SMART" id="SM00398">
    <property type="entry name" value="HMG"/>
    <property type="match status" value="2"/>
</dbReference>
<proteinExistence type="predicted"/>
<gene>
    <name evidence="4" type="primary">PARPA_08480.1 scaffold 33134</name>
</gene>
<dbReference type="GO" id="GO:0003677">
    <property type="term" value="F:DNA binding"/>
    <property type="evidence" value="ECO:0007669"/>
    <property type="project" value="UniProtKB-UniRule"/>
</dbReference>
<dbReference type="STRING" id="35722.A0A0B7NFL4"/>
<feature type="DNA-binding region" description="HMG box" evidence="2">
    <location>
        <begin position="36"/>
        <end position="106"/>
    </location>
</feature>
<dbReference type="AlphaFoldDB" id="A0A0B7NFL4"/>
<evidence type="ECO:0000259" key="3">
    <source>
        <dbReference type="PROSITE" id="PS50118"/>
    </source>
</evidence>
<organism evidence="4 5">
    <name type="scientific">Parasitella parasitica</name>
    <dbReference type="NCBI Taxonomy" id="35722"/>
    <lineage>
        <taxon>Eukaryota</taxon>
        <taxon>Fungi</taxon>
        <taxon>Fungi incertae sedis</taxon>
        <taxon>Mucoromycota</taxon>
        <taxon>Mucoromycotina</taxon>
        <taxon>Mucoromycetes</taxon>
        <taxon>Mucorales</taxon>
        <taxon>Mucorineae</taxon>
        <taxon>Mucoraceae</taxon>
        <taxon>Parasitella</taxon>
    </lineage>
</organism>
<keyword evidence="2" id="KW-0539">Nucleus</keyword>